<gene>
    <name evidence="1" type="ORF">ACOLOM_LOCUS11410</name>
</gene>
<accession>A0ACA9PVY2</accession>
<evidence type="ECO:0000313" key="1">
    <source>
        <dbReference type="EMBL" id="CAG8726700.1"/>
    </source>
</evidence>
<name>A0ACA9PVY2_9GLOM</name>
<protein>
    <submittedName>
        <fullName evidence="1">6558_t:CDS:1</fullName>
    </submittedName>
</protein>
<feature type="non-terminal residue" evidence="1">
    <location>
        <position position="1"/>
    </location>
</feature>
<dbReference type="EMBL" id="CAJVPT010040958">
    <property type="protein sequence ID" value="CAG8726700.1"/>
    <property type="molecule type" value="Genomic_DNA"/>
</dbReference>
<proteinExistence type="predicted"/>
<keyword evidence="2" id="KW-1185">Reference proteome</keyword>
<comment type="caution">
    <text evidence="1">The sequence shown here is derived from an EMBL/GenBank/DDBJ whole genome shotgun (WGS) entry which is preliminary data.</text>
</comment>
<evidence type="ECO:0000313" key="2">
    <source>
        <dbReference type="Proteomes" id="UP000789525"/>
    </source>
</evidence>
<sequence length="44" mass="5186">EEIHNHSLTHAQEYERSVFESHLMVHEEQKQTDFPAGDVMMTSE</sequence>
<reference evidence="1" key="1">
    <citation type="submission" date="2021-06" db="EMBL/GenBank/DDBJ databases">
        <authorList>
            <person name="Kallberg Y."/>
            <person name="Tangrot J."/>
            <person name="Rosling A."/>
        </authorList>
    </citation>
    <scope>NUCLEOTIDE SEQUENCE</scope>
    <source>
        <strain evidence="1">CL356</strain>
    </source>
</reference>
<organism evidence="1 2">
    <name type="scientific">Acaulospora colombiana</name>
    <dbReference type="NCBI Taxonomy" id="27376"/>
    <lineage>
        <taxon>Eukaryota</taxon>
        <taxon>Fungi</taxon>
        <taxon>Fungi incertae sedis</taxon>
        <taxon>Mucoromycota</taxon>
        <taxon>Glomeromycotina</taxon>
        <taxon>Glomeromycetes</taxon>
        <taxon>Diversisporales</taxon>
        <taxon>Acaulosporaceae</taxon>
        <taxon>Acaulospora</taxon>
    </lineage>
</organism>
<dbReference type="Proteomes" id="UP000789525">
    <property type="component" value="Unassembled WGS sequence"/>
</dbReference>